<dbReference type="PANTHER" id="PTHR44936">
    <property type="entry name" value="SENSOR PROTEIN CREC"/>
    <property type="match status" value="1"/>
</dbReference>
<evidence type="ECO:0000256" key="9">
    <source>
        <dbReference type="ARBA" id="ARBA00022840"/>
    </source>
</evidence>
<dbReference type="InterPro" id="IPR004358">
    <property type="entry name" value="Sig_transdc_His_kin-like_C"/>
</dbReference>
<evidence type="ECO:0000259" key="13">
    <source>
        <dbReference type="PROSITE" id="PS50109"/>
    </source>
</evidence>
<keyword evidence="9" id="KW-0067">ATP-binding</keyword>
<evidence type="ECO:0000259" key="14">
    <source>
        <dbReference type="PROSITE" id="PS50885"/>
    </source>
</evidence>
<name>A0ABW2F338_9BACL</name>
<accession>A0ABW2F338</accession>
<gene>
    <name evidence="15" type="ORF">ACFQMJ_03630</name>
</gene>
<feature type="transmembrane region" description="Helical" evidence="12">
    <location>
        <begin position="168"/>
        <end position="190"/>
    </location>
</feature>
<reference evidence="16" key="1">
    <citation type="journal article" date="2019" name="Int. J. Syst. Evol. Microbiol.">
        <title>The Global Catalogue of Microorganisms (GCM) 10K type strain sequencing project: providing services to taxonomists for standard genome sequencing and annotation.</title>
        <authorList>
            <consortium name="The Broad Institute Genomics Platform"/>
            <consortium name="The Broad Institute Genome Sequencing Center for Infectious Disease"/>
            <person name="Wu L."/>
            <person name="Ma J."/>
        </authorList>
    </citation>
    <scope>NUCLEOTIDE SEQUENCE [LARGE SCALE GENOMIC DNA]</scope>
    <source>
        <strain evidence="16">KCTC 12907</strain>
    </source>
</reference>
<dbReference type="InterPro" id="IPR003661">
    <property type="entry name" value="HisK_dim/P_dom"/>
</dbReference>
<keyword evidence="10" id="KW-0902">Two-component regulatory system</keyword>
<dbReference type="InterPro" id="IPR005467">
    <property type="entry name" value="His_kinase_dom"/>
</dbReference>
<evidence type="ECO:0000256" key="8">
    <source>
        <dbReference type="ARBA" id="ARBA00022777"/>
    </source>
</evidence>
<evidence type="ECO:0000256" key="12">
    <source>
        <dbReference type="SAM" id="Phobius"/>
    </source>
</evidence>
<dbReference type="InterPro" id="IPR050980">
    <property type="entry name" value="2C_sensor_his_kinase"/>
</dbReference>
<dbReference type="PANTHER" id="PTHR44936:SF10">
    <property type="entry name" value="SENSOR PROTEIN RSTB"/>
    <property type="match status" value="1"/>
</dbReference>
<dbReference type="GO" id="GO:0016301">
    <property type="term" value="F:kinase activity"/>
    <property type="evidence" value="ECO:0007669"/>
    <property type="project" value="UniProtKB-KW"/>
</dbReference>
<evidence type="ECO:0000256" key="3">
    <source>
        <dbReference type="ARBA" id="ARBA00012438"/>
    </source>
</evidence>
<feature type="domain" description="Histidine kinase" evidence="13">
    <location>
        <begin position="252"/>
        <end position="464"/>
    </location>
</feature>
<evidence type="ECO:0000256" key="6">
    <source>
        <dbReference type="ARBA" id="ARBA00022679"/>
    </source>
</evidence>
<keyword evidence="16" id="KW-1185">Reference proteome</keyword>
<dbReference type="SMART" id="SM00387">
    <property type="entry name" value="HATPase_c"/>
    <property type="match status" value="1"/>
</dbReference>
<keyword evidence="12" id="KW-0812">Transmembrane</keyword>
<keyword evidence="11 12" id="KW-0472">Membrane</keyword>
<keyword evidence="7" id="KW-0547">Nucleotide-binding</keyword>
<keyword evidence="5" id="KW-0597">Phosphoprotein</keyword>
<dbReference type="Gene3D" id="6.10.340.10">
    <property type="match status" value="1"/>
</dbReference>
<comment type="catalytic activity">
    <reaction evidence="1">
        <text>ATP + protein L-histidine = ADP + protein N-phospho-L-histidine.</text>
        <dbReference type="EC" id="2.7.13.3"/>
    </reaction>
</comment>
<organism evidence="15 16">
    <name type="scientific">Cohnella cellulosilytica</name>
    <dbReference type="NCBI Taxonomy" id="986710"/>
    <lineage>
        <taxon>Bacteria</taxon>
        <taxon>Bacillati</taxon>
        <taxon>Bacillota</taxon>
        <taxon>Bacilli</taxon>
        <taxon>Bacillales</taxon>
        <taxon>Paenibacillaceae</taxon>
        <taxon>Cohnella</taxon>
    </lineage>
</organism>
<dbReference type="SUPFAM" id="SSF55874">
    <property type="entry name" value="ATPase domain of HSP90 chaperone/DNA topoisomerase II/histidine kinase"/>
    <property type="match status" value="1"/>
</dbReference>
<evidence type="ECO:0000256" key="4">
    <source>
        <dbReference type="ARBA" id="ARBA00022475"/>
    </source>
</evidence>
<keyword evidence="4" id="KW-1003">Cell membrane</keyword>
<dbReference type="EMBL" id="JBHTAI010000002">
    <property type="protein sequence ID" value="MFC7147618.1"/>
    <property type="molecule type" value="Genomic_DNA"/>
</dbReference>
<evidence type="ECO:0000256" key="11">
    <source>
        <dbReference type="ARBA" id="ARBA00023136"/>
    </source>
</evidence>
<dbReference type="CDD" id="cd00082">
    <property type="entry name" value="HisKA"/>
    <property type="match status" value="1"/>
</dbReference>
<keyword evidence="12" id="KW-1133">Transmembrane helix</keyword>
<proteinExistence type="predicted"/>
<keyword evidence="8 15" id="KW-0418">Kinase</keyword>
<dbReference type="EC" id="2.7.13.3" evidence="3"/>
<dbReference type="InterPro" id="IPR036890">
    <property type="entry name" value="HATPase_C_sf"/>
</dbReference>
<evidence type="ECO:0000256" key="2">
    <source>
        <dbReference type="ARBA" id="ARBA00004651"/>
    </source>
</evidence>
<comment type="subcellular location">
    <subcellularLocation>
        <location evidence="2">Cell membrane</location>
        <topology evidence="2">Multi-pass membrane protein</topology>
    </subcellularLocation>
</comment>
<feature type="domain" description="HAMP" evidence="14">
    <location>
        <begin position="192"/>
        <end position="244"/>
    </location>
</feature>
<dbReference type="RefSeq" id="WP_378048343.1">
    <property type="nucleotide sequence ID" value="NZ_JBHMDN010000016.1"/>
</dbReference>
<evidence type="ECO:0000256" key="5">
    <source>
        <dbReference type="ARBA" id="ARBA00022553"/>
    </source>
</evidence>
<dbReference type="Gene3D" id="3.30.565.10">
    <property type="entry name" value="Histidine kinase-like ATPase, C-terminal domain"/>
    <property type="match status" value="1"/>
</dbReference>
<comment type="caution">
    <text evidence="15">The sequence shown here is derived from an EMBL/GenBank/DDBJ whole genome shotgun (WGS) entry which is preliminary data.</text>
</comment>
<protein>
    <recommendedName>
        <fullName evidence="3">histidine kinase</fullName>
        <ecNumber evidence="3">2.7.13.3</ecNumber>
    </recommendedName>
</protein>
<dbReference type="InterPro" id="IPR003660">
    <property type="entry name" value="HAMP_dom"/>
</dbReference>
<evidence type="ECO:0000256" key="7">
    <source>
        <dbReference type="ARBA" id="ARBA00022741"/>
    </source>
</evidence>
<evidence type="ECO:0000313" key="16">
    <source>
        <dbReference type="Proteomes" id="UP001596378"/>
    </source>
</evidence>
<dbReference type="Pfam" id="PF02518">
    <property type="entry name" value="HATPase_c"/>
    <property type="match status" value="1"/>
</dbReference>
<dbReference type="SMART" id="SM00388">
    <property type="entry name" value="HisKA"/>
    <property type="match status" value="1"/>
</dbReference>
<dbReference type="SUPFAM" id="SSF47384">
    <property type="entry name" value="Homodimeric domain of signal transducing histidine kinase"/>
    <property type="match status" value="1"/>
</dbReference>
<dbReference type="PROSITE" id="PS50885">
    <property type="entry name" value="HAMP"/>
    <property type="match status" value="1"/>
</dbReference>
<dbReference type="Pfam" id="PF00512">
    <property type="entry name" value="HisKA"/>
    <property type="match status" value="1"/>
</dbReference>
<dbReference type="PROSITE" id="PS50109">
    <property type="entry name" value="HIS_KIN"/>
    <property type="match status" value="1"/>
</dbReference>
<evidence type="ECO:0000313" key="15">
    <source>
        <dbReference type="EMBL" id="MFC7147618.1"/>
    </source>
</evidence>
<dbReference type="Proteomes" id="UP001596378">
    <property type="component" value="Unassembled WGS sequence"/>
</dbReference>
<evidence type="ECO:0000256" key="1">
    <source>
        <dbReference type="ARBA" id="ARBA00000085"/>
    </source>
</evidence>
<sequence>MKLVHQINLAFGLLLVVILGATAVMIHYVLLDHLIVAQKNEMKTLGASVATTLRTQAAPLGIAGAIEDIPTLEASPVQLTAGVQAIVADENGNVLSRTLPLQPVLTAGGTVIPVPEGQEETLSFSPENLQALQSGQDGRYIVEVSAVPQGTLTLVTPMSKVSELEQALFGRLLVVLGVGGILVLLLSLVITRKLIRPLMKLREELKKVKERRFADVRKIPAGGEIGAVAQTVYELAGELDRYVRVQKLFVQNASHELKTPLMSIAGYAEGIRDGVFEGADVRKGLDVILGESGRLKKIVSEMTLLAKLDSEEDVFRPAPVPLKELLDDTVERINPMLVARELSLQVAYEEATPERLTVRADRDKLLQALLNVVANAARHARRSIELRVGTDQDQVVIAISDDGGGIPEELLPHLFHRFVKGKDGENGLGLAISRAIVERCGGRIEAGNRDEGGAVFSFRLPSPTPSG</sequence>
<dbReference type="Gene3D" id="1.10.287.130">
    <property type="match status" value="1"/>
</dbReference>
<feature type="transmembrane region" description="Helical" evidence="12">
    <location>
        <begin position="7"/>
        <end position="30"/>
    </location>
</feature>
<evidence type="ECO:0000256" key="10">
    <source>
        <dbReference type="ARBA" id="ARBA00023012"/>
    </source>
</evidence>
<dbReference type="CDD" id="cd00075">
    <property type="entry name" value="HATPase"/>
    <property type="match status" value="1"/>
</dbReference>
<dbReference type="PRINTS" id="PR00344">
    <property type="entry name" value="BCTRLSENSOR"/>
</dbReference>
<dbReference type="InterPro" id="IPR036097">
    <property type="entry name" value="HisK_dim/P_sf"/>
</dbReference>
<keyword evidence="6" id="KW-0808">Transferase</keyword>
<dbReference type="InterPro" id="IPR003594">
    <property type="entry name" value="HATPase_dom"/>
</dbReference>